<organism evidence="1 3">
    <name type="scientific">Rotaria magnacalcarata</name>
    <dbReference type="NCBI Taxonomy" id="392030"/>
    <lineage>
        <taxon>Eukaryota</taxon>
        <taxon>Metazoa</taxon>
        <taxon>Spiralia</taxon>
        <taxon>Gnathifera</taxon>
        <taxon>Rotifera</taxon>
        <taxon>Eurotatoria</taxon>
        <taxon>Bdelloidea</taxon>
        <taxon>Philodinida</taxon>
        <taxon>Philodinidae</taxon>
        <taxon>Rotaria</taxon>
    </lineage>
</organism>
<reference evidence="1" key="1">
    <citation type="submission" date="2021-02" db="EMBL/GenBank/DDBJ databases">
        <authorList>
            <person name="Nowell W R."/>
        </authorList>
    </citation>
    <scope>NUCLEOTIDE SEQUENCE</scope>
</reference>
<dbReference type="EMBL" id="CAJOBI010299905">
    <property type="protein sequence ID" value="CAF5164908.1"/>
    <property type="molecule type" value="Genomic_DNA"/>
</dbReference>
<accession>A0A8S3FPM5</accession>
<gene>
    <name evidence="1" type="ORF">BYL167_LOCUS68162</name>
    <name evidence="2" type="ORF">SMN809_LOCUS64894</name>
</gene>
<sequence>MVLRNYLAQRAIDLAENGDYSEVRNLLEELKHAYEGDDHDTIRVIKTNATTTEAEALLPASDTTQKYATDGCLQPTIYESKAPPNACCIRVT</sequence>
<evidence type="ECO:0000313" key="2">
    <source>
        <dbReference type="EMBL" id="CAF5164908.1"/>
    </source>
</evidence>
<comment type="caution">
    <text evidence="1">The sequence shown here is derived from an EMBL/GenBank/DDBJ whole genome shotgun (WGS) entry which is preliminary data.</text>
</comment>
<protein>
    <submittedName>
        <fullName evidence="1">Uncharacterized protein</fullName>
    </submittedName>
</protein>
<name>A0A8S3FPM5_9BILA</name>
<evidence type="ECO:0000313" key="1">
    <source>
        <dbReference type="EMBL" id="CAF5128654.1"/>
    </source>
</evidence>
<dbReference type="Proteomes" id="UP000681967">
    <property type="component" value="Unassembled WGS sequence"/>
</dbReference>
<proteinExistence type="predicted"/>
<evidence type="ECO:0000313" key="3">
    <source>
        <dbReference type="Proteomes" id="UP000681967"/>
    </source>
</evidence>
<dbReference type="Proteomes" id="UP000676336">
    <property type="component" value="Unassembled WGS sequence"/>
</dbReference>
<dbReference type="EMBL" id="CAJOBH010247240">
    <property type="protein sequence ID" value="CAF5128654.1"/>
    <property type="molecule type" value="Genomic_DNA"/>
</dbReference>
<dbReference type="AlphaFoldDB" id="A0A8S3FPM5"/>